<name>A0ABT2IGM7_9FLAO</name>
<evidence type="ECO:0000313" key="1">
    <source>
        <dbReference type="EMBL" id="MCT2407786.1"/>
    </source>
</evidence>
<protein>
    <submittedName>
        <fullName evidence="1">DUF5063 domain-containing protein</fullName>
    </submittedName>
</protein>
<dbReference type="Proteomes" id="UP001142057">
    <property type="component" value="Unassembled WGS sequence"/>
</dbReference>
<organism evidence="1 2">
    <name type="scientific">Chryseobacterium pyrolae</name>
    <dbReference type="NCBI Taxonomy" id="2987481"/>
    <lineage>
        <taxon>Bacteria</taxon>
        <taxon>Pseudomonadati</taxon>
        <taxon>Bacteroidota</taxon>
        <taxon>Flavobacteriia</taxon>
        <taxon>Flavobacteriales</taxon>
        <taxon>Weeksellaceae</taxon>
        <taxon>Chryseobacterium group</taxon>
        <taxon>Chryseobacterium</taxon>
    </lineage>
</organism>
<evidence type="ECO:0000313" key="2">
    <source>
        <dbReference type="Proteomes" id="UP001142057"/>
    </source>
</evidence>
<gene>
    <name evidence="1" type="ORF">NZD88_09575</name>
</gene>
<proteinExistence type="predicted"/>
<sequence length="154" mass="18178">MTELIPTINEIIKYGLQPNLKVNDKEKLLEQQLVKIYKLYFDIEYTFDEANYPDFDKSQLPDIRHNVATNFEHFGLYKTVLDINDISNQKDNGIGDVIDDLSNIITDLLQIKWRIENNSWADGLWYFQLIFHGHTQQHILDLLNYMKQKNGTTI</sequence>
<reference evidence="1" key="1">
    <citation type="submission" date="2022-08" db="EMBL/GenBank/DDBJ databases">
        <title>Chryseobacterium antibioticum,isolated from the rhizosphere soil of Pyrola in Tibet.</title>
        <authorList>
            <person name="Kan Y."/>
        </authorList>
    </citation>
    <scope>NUCLEOTIDE SEQUENCE</scope>
    <source>
        <strain evidence="1">Pc2-12</strain>
    </source>
</reference>
<dbReference type="Gene3D" id="1.20.120.1550">
    <property type="entry name" value="Protein of unknown function DUF5063"/>
    <property type="match status" value="1"/>
</dbReference>
<comment type="caution">
    <text evidence="1">The sequence shown here is derived from an EMBL/GenBank/DDBJ whole genome shotgun (WGS) entry which is preliminary data.</text>
</comment>
<dbReference type="RefSeq" id="WP_259828902.1">
    <property type="nucleotide sequence ID" value="NZ_JANZQH010000003.1"/>
</dbReference>
<dbReference type="EMBL" id="JANZQH010000003">
    <property type="protein sequence ID" value="MCT2407786.1"/>
    <property type="molecule type" value="Genomic_DNA"/>
</dbReference>
<keyword evidence="2" id="KW-1185">Reference proteome</keyword>
<dbReference type="InterPro" id="IPR038312">
    <property type="entry name" value="DUF5063_sf"/>
</dbReference>
<accession>A0ABT2IGM7</accession>